<dbReference type="GO" id="GO:0003677">
    <property type="term" value="F:DNA binding"/>
    <property type="evidence" value="ECO:0007669"/>
    <property type="project" value="InterPro"/>
</dbReference>
<dbReference type="RefSeq" id="WP_113984940.1">
    <property type="nucleotide sequence ID" value="NZ_QMEY01000021.1"/>
</dbReference>
<dbReference type="InterPro" id="IPR011663">
    <property type="entry name" value="UTRA"/>
</dbReference>
<comment type="caution">
    <text evidence="2">The sequence shown here is derived from an EMBL/GenBank/DDBJ whole genome shotgun (WGS) entry which is preliminary data.</text>
</comment>
<dbReference type="AlphaFoldDB" id="A0A366LR73"/>
<dbReference type="Pfam" id="PF07702">
    <property type="entry name" value="UTRA"/>
    <property type="match status" value="1"/>
</dbReference>
<evidence type="ECO:0000313" key="3">
    <source>
        <dbReference type="Proteomes" id="UP000253303"/>
    </source>
</evidence>
<dbReference type="PANTHER" id="PTHR44846:SF17">
    <property type="entry name" value="GNTR-FAMILY TRANSCRIPTIONAL REGULATOR"/>
    <property type="match status" value="1"/>
</dbReference>
<reference evidence="2 3" key="1">
    <citation type="submission" date="2018-06" db="EMBL/GenBank/DDBJ databases">
        <title>Sphaerisporangium craniellae sp. nov., isolated from a marine sponge in the South China Sea.</title>
        <authorList>
            <person name="Li L."/>
        </authorList>
    </citation>
    <scope>NUCLEOTIDE SEQUENCE [LARGE SCALE GENOMIC DNA]</scope>
    <source>
        <strain evidence="2 3">LHW63015</strain>
    </source>
</reference>
<dbReference type="SMART" id="SM00866">
    <property type="entry name" value="UTRA"/>
    <property type="match status" value="1"/>
</dbReference>
<feature type="domain" description="UbiC transcription regulator-associated" evidence="1">
    <location>
        <begin position="36"/>
        <end position="177"/>
    </location>
</feature>
<evidence type="ECO:0000313" key="2">
    <source>
        <dbReference type="EMBL" id="RBQ15702.1"/>
    </source>
</evidence>
<sequence length="189" mass="20852">MNEPSAKRPRVLVSRPLPTDPAVRGSRSLFLSQAAQQGVRADRRMLYVGPEPAGRDVAECLRIAPGDEVIVRRKLMLANDVPVRIATSYFRADLFAGTRIAEPGFVLPTLQAALEALGHHFGRAEEVLVARRPTLFEAETLDLDPGEWVVQVVRTGYGTDDTPVHTLETICAADRHVFPIRQVTGNDEF</sequence>
<dbReference type="GO" id="GO:0045892">
    <property type="term" value="P:negative regulation of DNA-templated transcription"/>
    <property type="evidence" value="ECO:0007669"/>
    <property type="project" value="TreeGrafter"/>
</dbReference>
<proteinExistence type="predicted"/>
<accession>A0A366LR73</accession>
<protein>
    <recommendedName>
        <fullName evidence="1">UbiC transcription regulator-associated domain-containing protein</fullName>
    </recommendedName>
</protein>
<dbReference type="OrthoDB" id="3526012at2"/>
<keyword evidence="3" id="KW-1185">Reference proteome</keyword>
<dbReference type="EMBL" id="QMEY01000021">
    <property type="protein sequence ID" value="RBQ15702.1"/>
    <property type="molecule type" value="Genomic_DNA"/>
</dbReference>
<gene>
    <name evidence="2" type="ORF">DP939_34005</name>
</gene>
<dbReference type="SUPFAM" id="SSF64288">
    <property type="entry name" value="Chorismate lyase-like"/>
    <property type="match status" value="1"/>
</dbReference>
<evidence type="ECO:0000259" key="1">
    <source>
        <dbReference type="SMART" id="SM00866"/>
    </source>
</evidence>
<dbReference type="Proteomes" id="UP000253303">
    <property type="component" value="Unassembled WGS sequence"/>
</dbReference>
<name>A0A366LR73_9ACTN</name>
<organism evidence="2 3">
    <name type="scientific">Spongiactinospora rosea</name>
    <dbReference type="NCBI Taxonomy" id="2248750"/>
    <lineage>
        <taxon>Bacteria</taxon>
        <taxon>Bacillati</taxon>
        <taxon>Actinomycetota</taxon>
        <taxon>Actinomycetes</taxon>
        <taxon>Streptosporangiales</taxon>
        <taxon>Streptosporangiaceae</taxon>
        <taxon>Spongiactinospora</taxon>
    </lineage>
</organism>
<dbReference type="PANTHER" id="PTHR44846">
    <property type="entry name" value="MANNOSYL-D-GLYCERATE TRANSPORT/METABOLISM SYSTEM REPRESSOR MNGR-RELATED"/>
    <property type="match status" value="1"/>
</dbReference>
<dbReference type="Gene3D" id="3.40.1410.10">
    <property type="entry name" value="Chorismate lyase-like"/>
    <property type="match status" value="1"/>
</dbReference>
<dbReference type="InterPro" id="IPR028978">
    <property type="entry name" value="Chorismate_lyase_/UTRA_dom_sf"/>
</dbReference>
<dbReference type="InterPro" id="IPR050679">
    <property type="entry name" value="Bact_HTH_transcr_reg"/>
</dbReference>